<dbReference type="AlphaFoldDB" id="A0A517LVV9"/>
<evidence type="ECO:0008006" key="4">
    <source>
        <dbReference type="Google" id="ProtNLM"/>
    </source>
</evidence>
<feature type="chain" id="PRO_5022154746" description="Tetratricopeptide repeat protein" evidence="1">
    <location>
        <begin position="27"/>
        <end position="344"/>
    </location>
</feature>
<dbReference type="InterPro" id="IPR011990">
    <property type="entry name" value="TPR-like_helical_dom_sf"/>
</dbReference>
<feature type="signal peptide" evidence="1">
    <location>
        <begin position="1"/>
        <end position="26"/>
    </location>
</feature>
<keyword evidence="3" id="KW-1185">Reference proteome</keyword>
<evidence type="ECO:0000313" key="2">
    <source>
        <dbReference type="EMBL" id="QDS86756.1"/>
    </source>
</evidence>
<sequence precursor="true">MNRLLKQTVLFGVFALCTQTATLVFAQLDRVYPTQGPVVSGTISQTQPDGVVIQVGGAERKFTLDKIDKVVFNREPGPLTDGRSLVQQEQYEAALAQLSQINMAEIERAEIKSDAMFYLAFCQAQVALAGQGDKNTAVKNMFSYVSSLGKNSFHFYPAAKTLGDLALAVGSYDNAVKYYGALARSSDANLQLQSRYLVGWSYLQQKKLDEADKAFAAVAAAKVNSPEQVRYQKLSLAGQAAIAAAKGEPDRGLASLTKLIEESDPADAELFGRLCNAQGACLAAKSDPEGAVLAYLKTHLLFPSDPDSHAEALAELVQLWPQVGHPERANEARAILQNRYPGRN</sequence>
<dbReference type="Proteomes" id="UP000319557">
    <property type="component" value="Chromosome"/>
</dbReference>
<gene>
    <name evidence="2" type="ORF">EC9_09300</name>
</gene>
<dbReference type="Gene3D" id="1.25.40.10">
    <property type="entry name" value="Tetratricopeptide repeat domain"/>
    <property type="match status" value="1"/>
</dbReference>
<dbReference type="KEGG" id="ruv:EC9_09300"/>
<dbReference type="OrthoDB" id="251560at2"/>
<evidence type="ECO:0000256" key="1">
    <source>
        <dbReference type="SAM" id="SignalP"/>
    </source>
</evidence>
<name>A0A517LVV9_9BACT</name>
<protein>
    <recommendedName>
        <fullName evidence="4">Tetratricopeptide repeat protein</fullName>
    </recommendedName>
</protein>
<dbReference type="EMBL" id="CP036261">
    <property type="protein sequence ID" value="QDS86756.1"/>
    <property type="molecule type" value="Genomic_DNA"/>
</dbReference>
<proteinExistence type="predicted"/>
<keyword evidence="1" id="KW-0732">Signal</keyword>
<accession>A0A517LVV9</accession>
<dbReference type="RefSeq" id="WP_145342689.1">
    <property type="nucleotide sequence ID" value="NZ_CP036261.1"/>
</dbReference>
<evidence type="ECO:0000313" key="3">
    <source>
        <dbReference type="Proteomes" id="UP000319557"/>
    </source>
</evidence>
<organism evidence="2 3">
    <name type="scientific">Rosistilla ulvae</name>
    <dbReference type="NCBI Taxonomy" id="1930277"/>
    <lineage>
        <taxon>Bacteria</taxon>
        <taxon>Pseudomonadati</taxon>
        <taxon>Planctomycetota</taxon>
        <taxon>Planctomycetia</taxon>
        <taxon>Pirellulales</taxon>
        <taxon>Pirellulaceae</taxon>
        <taxon>Rosistilla</taxon>
    </lineage>
</organism>
<reference evidence="2 3" key="1">
    <citation type="submission" date="2019-02" db="EMBL/GenBank/DDBJ databases">
        <title>Deep-cultivation of Planctomycetes and their phenomic and genomic characterization uncovers novel biology.</title>
        <authorList>
            <person name="Wiegand S."/>
            <person name="Jogler M."/>
            <person name="Boedeker C."/>
            <person name="Pinto D."/>
            <person name="Vollmers J."/>
            <person name="Rivas-Marin E."/>
            <person name="Kohn T."/>
            <person name="Peeters S.H."/>
            <person name="Heuer A."/>
            <person name="Rast P."/>
            <person name="Oberbeckmann S."/>
            <person name="Bunk B."/>
            <person name="Jeske O."/>
            <person name="Meyerdierks A."/>
            <person name="Storesund J.E."/>
            <person name="Kallscheuer N."/>
            <person name="Luecker S."/>
            <person name="Lage O.M."/>
            <person name="Pohl T."/>
            <person name="Merkel B.J."/>
            <person name="Hornburger P."/>
            <person name="Mueller R.-W."/>
            <person name="Bruemmer F."/>
            <person name="Labrenz M."/>
            <person name="Spormann A.M."/>
            <person name="Op den Camp H."/>
            <person name="Overmann J."/>
            <person name="Amann R."/>
            <person name="Jetten M.S.M."/>
            <person name="Mascher T."/>
            <person name="Medema M.H."/>
            <person name="Devos D.P."/>
            <person name="Kaster A.-K."/>
            <person name="Ovreas L."/>
            <person name="Rohde M."/>
            <person name="Galperin M.Y."/>
            <person name="Jogler C."/>
        </authorList>
    </citation>
    <scope>NUCLEOTIDE SEQUENCE [LARGE SCALE GENOMIC DNA]</scope>
    <source>
        <strain evidence="2 3">EC9</strain>
    </source>
</reference>
<dbReference type="SUPFAM" id="SSF48452">
    <property type="entry name" value="TPR-like"/>
    <property type="match status" value="1"/>
</dbReference>